<dbReference type="GO" id="GO:0016787">
    <property type="term" value="F:hydrolase activity"/>
    <property type="evidence" value="ECO:0007669"/>
    <property type="project" value="UniProtKB-KW"/>
</dbReference>
<dbReference type="InterPro" id="IPR032466">
    <property type="entry name" value="Metal_Hydrolase"/>
</dbReference>
<evidence type="ECO:0000313" key="1">
    <source>
        <dbReference type="EMBL" id="MFD2599131.1"/>
    </source>
</evidence>
<comment type="caution">
    <text evidence="1">The sequence shown here is derived from an EMBL/GenBank/DDBJ whole genome shotgun (WGS) entry which is preliminary data.</text>
</comment>
<dbReference type="SUPFAM" id="SSF51556">
    <property type="entry name" value="Metallo-dependent hydrolases"/>
    <property type="match status" value="1"/>
</dbReference>
<keyword evidence="1" id="KW-0378">Hydrolase</keyword>
<dbReference type="PIRSF" id="PIRSF005902">
    <property type="entry name" value="DNase_TatD"/>
    <property type="match status" value="1"/>
</dbReference>
<dbReference type="Gene3D" id="3.20.20.140">
    <property type="entry name" value="Metal-dependent hydrolases"/>
    <property type="match status" value="1"/>
</dbReference>
<sequence length="221" mass="25163">MNQSHVYFDAHKHILPENRQNEVLAIRNVILSEDAIDGGLCSAGIHPWHIVDDGEEQLIELKKLLIQNDNVLAVGECGLDKVSETDWDLQIRTFTAQLGLAKQFRKPIIVHCVRAYQEVIHCIKAVEISEPIIYHGFQKKEKLADQLLAIPNTYLSLGASILSGKNDALIKNMPINRLFLETDQSPISIIELYSYFSHVRGLEIDMLKAQMWNNYSKVFLK</sequence>
<dbReference type="EMBL" id="JBHUMA010000006">
    <property type="protein sequence ID" value="MFD2599131.1"/>
    <property type="molecule type" value="Genomic_DNA"/>
</dbReference>
<evidence type="ECO:0000313" key="2">
    <source>
        <dbReference type="Proteomes" id="UP001597393"/>
    </source>
</evidence>
<dbReference type="RefSeq" id="WP_380869257.1">
    <property type="nucleotide sequence ID" value="NZ_JBHUMA010000006.1"/>
</dbReference>
<proteinExistence type="predicted"/>
<accession>A0ABW5NJ35</accession>
<keyword evidence="2" id="KW-1185">Reference proteome</keyword>
<protein>
    <submittedName>
        <fullName evidence="1">TatD family hydrolase</fullName>
    </submittedName>
</protein>
<dbReference type="PANTHER" id="PTHR46124:SF3">
    <property type="entry name" value="HYDROLASE"/>
    <property type="match status" value="1"/>
</dbReference>
<name>A0ABW5NJ35_9SPHI</name>
<gene>
    <name evidence="1" type="ORF">ACFSQ3_09210</name>
</gene>
<dbReference type="InterPro" id="IPR001130">
    <property type="entry name" value="TatD-like"/>
</dbReference>
<dbReference type="Proteomes" id="UP001597393">
    <property type="component" value="Unassembled WGS sequence"/>
</dbReference>
<dbReference type="PANTHER" id="PTHR46124">
    <property type="entry name" value="D-AMINOACYL-TRNA DEACYLASE"/>
    <property type="match status" value="1"/>
</dbReference>
<reference evidence="2" key="1">
    <citation type="journal article" date="2019" name="Int. J. Syst. Evol. Microbiol.">
        <title>The Global Catalogue of Microorganisms (GCM) 10K type strain sequencing project: providing services to taxonomists for standard genome sequencing and annotation.</title>
        <authorList>
            <consortium name="The Broad Institute Genomics Platform"/>
            <consortium name="The Broad Institute Genome Sequencing Center for Infectious Disease"/>
            <person name="Wu L."/>
            <person name="Ma J."/>
        </authorList>
    </citation>
    <scope>NUCLEOTIDE SEQUENCE [LARGE SCALE GENOMIC DNA]</scope>
    <source>
        <strain evidence="2">KCTC 42248</strain>
    </source>
</reference>
<dbReference type="Pfam" id="PF01026">
    <property type="entry name" value="TatD_DNase"/>
    <property type="match status" value="1"/>
</dbReference>
<organism evidence="1 2">
    <name type="scientific">Sphingobacterium corticis</name>
    <dbReference type="NCBI Taxonomy" id="1812823"/>
    <lineage>
        <taxon>Bacteria</taxon>
        <taxon>Pseudomonadati</taxon>
        <taxon>Bacteroidota</taxon>
        <taxon>Sphingobacteriia</taxon>
        <taxon>Sphingobacteriales</taxon>
        <taxon>Sphingobacteriaceae</taxon>
        <taxon>Sphingobacterium</taxon>
    </lineage>
</organism>